<keyword evidence="2 5" id="KW-0812">Transmembrane</keyword>
<protein>
    <submittedName>
        <fullName evidence="6">PQ-loop-domain-containing protein</fullName>
    </submittedName>
</protein>
<gene>
    <name evidence="6" type="ORF">F8M41_011945</name>
</gene>
<feature type="transmembrane region" description="Helical" evidence="5">
    <location>
        <begin position="44"/>
        <end position="66"/>
    </location>
</feature>
<keyword evidence="3 5" id="KW-1133">Transmembrane helix</keyword>
<evidence type="ECO:0000313" key="7">
    <source>
        <dbReference type="Proteomes" id="UP000439903"/>
    </source>
</evidence>
<dbReference type="GO" id="GO:0016020">
    <property type="term" value="C:membrane"/>
    <property type="evidence" value="ECO:0007669"/>
    <property type="project" value="UniProtKB-SubCell"/>
</dbReference>
<dbReference type="SMART" id="SM00679">
    <property type="entry name" value="CTNS"/>
    <property type="match status" value="2"/>
</dbReference>
<feature type="transmembrane region" description="Helical" evidence="5">
    <location>
        <begin position="72"/>
        <end position="93"/>
    </location>
</feature>
<dbReference type="AlphaFoldDB" id="A0A8H4ATM4"/>
<dbReference type="PANTHER" id="PTHR16201">
    <property type="entry name" value="SEVEN TRANSMEMBRANE PROTEIN 1-RELATED"/>
    <property type="match status" value="1"/>
</dbReference>
<evidence type="ECO:0000256" key="2">
    <source>
        <dbReference type="ARBA" id="ARBA00022692"/>
    </source>
</evidence>
<keyword evidence="4 5" id="KW-0472">Membrane</keyword>
<comment type="caution">
    <text evidence="6">The sequence shown here is derived from an EMBL/GenBank/DDBJ whole genome shotgun (WGS) entry which is preliminary data.</text>
</comment>
<dbReference type="OrthoDB" id="407617at2759"/>
<accession>A0A8H4ATM4</accession>
<sequence length="256" mass="28966">MNVNHSNSFAILENTFGLIGLFIKSVQLVPQAYKNWRNKSTGGLSFAMLIIWALSAVFLGIYSIVIQLSIPLIIQPQLFTTLSLICFVQCLYYDNPYFIGKKVKTSLLFACICIVGAVFQSVSIFGIRVANEKNIRWPETVCGISSTVLCMIGYIPQFYTIYREKIVRGISLIFLTLDMTGNLFYLISLVFRPPPFAVLAALYYLTIFTFDLIIMLLYYLLNWIKNKASLKLEQSGQDNLEVVVDLTVADKIDLVD</sequence>
<reference evidence="6 7" key="1">
    <citation type="journal article" date="2019" name="Environ. Microbiol.">
        <title>At the nexus of three kingdoms: the genome of the mycorrhizal fungus Gigaspora margarita provides insights into plant, endobacterial and fungal interactions.</title>
        <authorList>
            <person name="Venice F."/>
            <person name="Ghignone S."/>
            <person name="Salvioli di Fossalunga A."/>
            <person name="Amselem J."/>
            <person name="Novero M."/>
            <person name="Xianan X."/>
            <person name="Sedzielewska Toro K."/>
            <person name="Morin E."/>
            <person name="Lipzen A."/>
            <person name="Grigoriev I.V."/>
            <person name="Henrissat B."/>
            <person name="Martin F.M."/>
            <person name="Bonfante P."/>
        </authorList>
    </citation>
    <scope>NUCLEOTIDE SEQUENCE [LARGE SCALE GENOMIC DNA]</scope>
    <source>
        <strain evidence="6 7">BEG34</strain>
    </source>
</reference>
<organism evidence="6 7">
    <name type="scientific">Gigaspora margarita</name>
    <dbReference type="NCBI Taxonomy" id="4874"/>
    <lineage>
        <taxon>Eukaryota</taxon>
        <taxon>Fungi</taxon>
        <taxon>Fungi incertae sedis</taxon>
        <taxon>Mucoromycota</taxon>
        <taxon>Glomeromycotina</taxon>
        <taxon>Glomeromycetes</taxon>
        <taxon>Diversisporales</taxon>
        <taxon>Gigasporaceae</taxon>
        <taxon>Gigaspora</taxon>
    </lineage>
</organism>
<dbReference type="PANTHER" id="PTHR16201:SF37">
    <property type="entry name" value="PQ-LOOP REPEAT-CONTAINING PROTEIN"/>
    <property type="match status" value="1"/>
</dbReference>
<evidence type="ECO:0000256" key="4">
    <source>
        <dbReference type="ARBA" id="ARBA00023136"/>
    </source>
</evidence>
<feature type="transmembrane region" description="Helical" evidence="5">
    <location>
        <begin position="135"/>
        <end position="155"/>
    </location>
</feature>
<keyword evidence="7" id="KW-1185">Reference proteome</keyword>
<comment type="subcellular location">
    <subcellularLocation>
        <location evidence="1">Membrane</location>
        <topology evidence="1">Multi-pass membrane protein</topology>
    </subcellularLocation>
</comment>
<dbReference type="EMBL" id="WTPW01000244">
    <property type="protein sequence ID" value="KAF0531115.1"/>
    <property type="molecule type" value="Genomic_DNA"/>
</dbReference>
<feature type="transmembrane region" description="Helical" evidence="5">
    <location>
        <begin position="167"/>
        <end position="191"/>
    </location>
</feature>
<dbReference type="InterPro" id="IPR006603">
    <property type="entry name" value="PQ-loop_rpt"/>
</dbReference>
<dbReference type="InterPro" id="IPR051415">
    <property type="entry name" value="LAAT-1"/>
</dbReference>
<evidence type="ECO:0000256" key="5">
    <source>
        <dbReference type="SAM" id="Phobius"/>
    </source>
</evidence>
<evidence type="ECO:0000256" key="3">
    <source>
        <dbReference type="ARBA" id="ARBA00022989"/>
    </source>
</evidence>
<dbReference type="Proteomes" id="UP000439903">
    <property type="component" value="Unassembled WGS sequence"/>
</dbReference>
<evidence type="ECO:0000313" key="6">
    <source>
        <dbReference type="EMBL" id="KAF0531115.1"/>
    </source>
</evidence>
<dbReference type="Gene3D" id="1.20.1280.290">
    <property type="match status" value="2"/>
</dbReference>
<name>A0A8H4ATM4_GIGMA</name>
<proteinExistence type="predicted"/>
<feature type="transmembrane region" description="Helical" evidence="5">
    <location>
        <begin position="197"/>
        <end position="221"/>
    </location>
</feature>
<evidence type="ECO:0000256" key="1">
    <source>
        <dbReference type="ARBA" id="ARBA00004141"/>
    </source>
</evidence>
<feature type="transmembrane region" description="Helical" evidence="5">
    <location>
        <begin position="105"/>
        <end position="129"/>
    </location>
</feature>
<dbReference type="Pfam" id="PF04193">
    <property type="entry name" value="PQ-loop"/>
    <property type="match status" value="2"/>
</dbReference>